<gene>
    <name evidence="2" type="ORF">NSA58_02425</name>
</gene>
<dbReference type="Proteomes" id="UP001140817">
    <property type="component" value="Unassembled WGS sequence"/>
</dbReference>
<dbReference type="EMBL" id="JANKBY010000014">
    <property type="protein sequence ID" value="MCR1821632.1"/>
    <property type="molecule type" value="Genomic_DNA"/>
</dbReference>
<dbReference type="AlphaFoldDB" id="A0A9X2M6A6"/>
<keyword evidence="1" id="KW-0472">Membrane</keyword>
<keyword evidence="1" id="KW-1133">Transmembrane helix</keyword>
<feature type="transmembrane region" description="Helical" evidence="1">
    <location>
        <begin position="38"/>
        <end position="63"/>
    </location>
</feature>
<accession>A0A9X2M6A6</accession>
<evidence type="ECO:0000256" key="1">
    <source>
        <dbReference type="SAM" id="Phobius"/>
    </source>
</evidence>
<name>A0A9X2M6A6_9FIRM</name>
<dbReference type="RefSeq" id="WP_122641347.1">
    <property type="nucleotide sequence ID" value="NZ_JANKBY010000014.1"/>
</dbReference>
<feature type="transmembrane region" description="Helical" evidence="1">
    <location>
        <begin position="69"/>
        <end position="86"/>
    </location>
</feature>
<keyword evidence="1" id="KW-0812">Transmembrane</keyword>
<organism evidence="2 3">
    <name type="scientific">Terrisporobacter muris</name>
    <dbReference type="NCBI Taxonomy" id="2963284"/>
    <lineage>
        <taxon>Bacteria</taxon>
        <taxon>Bacillati</taxon>
        <taxon>Bacillota</taxon>
        <taxon>Clostridia</taxon>
        <taxon>Peptostreptococcales</taxon>
        <taxon>Peptostreptococcaceae</taxon>
        <taxon>Terrisporobacter</taxon>
    </lineage>
</organism>
<evidence type="ECO:0000313" key="2">
    <source>
        <dbReference type="EMBL" id="MCR1821632.1"/>
    </source>
</evidence>
<reference evidence="2" key="1">
    <citation type="submission" date="2022-07" db="EMBL/GenBank/DDBJ databases">
        <title>Enhanced cultured diversity of the mouse gut microbiota enables custom-made synthetic communities.</title>
        <authorList>
            <person name="Afrizal A."/>
        </authorList>
    </citation>
    <scope>NUCLEOTIDE SEQUENCE</scope>
    <source>
        <strain evidence="2">DSM 29186</strain>
    </source>
</reference>
<protein>
    <submittedName>
        <fullName evidence="2">Uncharacterized protein</fullName>
    </submittedName>
</protein>
<proteinExistence type="predicted"/>
<comment type="caution">
    <text evidence="2">The sequence shown here is derived from an EMBL/GenBank/DDBJ whole genome shotgun (WGS) entry which is preliminary data.</text>
</comment>
<keyword evidence="3" id="KW-1185">Reference proteome</keyword>
<sequence>MDYLKDDNLKAIDYIKEIDTLAIVEKASKIKEKRKNKLLVICFALMIITSVLGQGLFVILFGANNLVKFGMKIYIFVLLVLSVVLIEKREGNLC</sequence>
<evidence type="ECO:0000313" key="3">
    <source>
        <dbReference type="Proteomes" id="UP001140817"/>
    </source>
</evidence>